<dbReference type="Proteomes" id="UP000054359">
    <property type="component" value="Unassembled WGS sequence"/>
</dbReference>
<accession>A0A087UHV7</accession>
<organism evidence="1 2">
    <name type="scientific">Stegodyphus mimosarum</name>
    <name type="common">African social velvet spider</name>
    <dbReference type="NCBI Taxonomy" id="407821"/>
    <lineage>
        <taxon>Eukaryota</taxon>
        <taxon>Metazoa</taxon>
        <taxon>Ecdysozoa</taxon>
        <taxon>Arthropoda</taxon>
        <taxon>Chelicerata</taxon>
        <taxon>Arachnida</taxon>
        <taxon>Araneae</taxon>
        <taxon>Araneomorphae</taxon>
        <taxon>Entelegynae</taxon>
        <taxon>Eresoidea</taxon>
        <taxon>Eresidae</taxon>
        <taxon>Stegodyphus</taxon>
    </lineage>
</organism>
<dbReference type="InterPro" id="IPR036397">
    <property type="entry name" value="RNaseH_sf"/>
</dbReference>
<evidence type="ECO:0008006" key="3">
    <source>
        <dbReference type="Google" id="ProtNLM"/>
    </source>
</evidence>
<protein>
    <recommendedName>
        <fullName evidence="3">Tc1-like transposase DDE domain-containing protein</fullName>
    </recommendedName>
</protein>
<keyword evidence="2" id="KW-1185">Reference proteome</keyword>
<sequence>MVQKYPGKDKYPRCNIMVWDSTMIGHTLLYVVATGTMTSQLYINDVLLPHVCMFCGTVGHKFVFMDDSTSCHRTVAIQDCLESKDIQCLLWPACLPDMNVVENV</sequence>
<feature type="non-terminal residue" evidence="1">
    <location>
        <position position="104"/>
    </location>
</feature>
<proteinExistence type="predicted"/>
<dbReference type="EMBL" id="KK119874">
    <property type="protein sequence ID" value="KFM76946.1"/>
    <property type="molecule type" value="Genomic_DNA"/>
</dbReference>
<evidence type="ECO:0000313" key="2">
    <source>
        <dbReference type="Proteomes" id="UP000054359"/>
    </source>
</evidence>
<dbReference type="Gene3D" id="3.30.420.10">
    <property type="entry name" value="Ribonuclease H-like superfamily/Ribonuclease H"/>
    <property type="match status" value="1"/>
</dbReference>
<dbReference type="OrthoDB" id="10442087at2759"/>
<gene>
    <name evidence="1" type="ORF">X975_23469</name>
</gene>
<dbReference type="AlphaFoldDB" id="A0A087UHV7"/>
<reference evidence="1 2" key="1">
    <citation type="submission" date="2013-11" db="EMBL/GenBank/DDBJ databases">
        <title>Genome sequencing of Stegodyphus mimosarum.</title>
        <authorList>
            <person name="Bechsgaard J."/>
        </authorList>
    </citation>
    <scope>NUCLEOTIDE SEQUENCE [LARGE SCALE GENOMIC DNA]</scope>
</reference>
<evidence type="ECO:0000313" key="1">
    <source>
        <dbReference type="EMBL" id="KFM76946.1"/>
    </source>
</evidence>
<dbReference type="GO" id="GO:0003676">
    <property type="term" value="F:nucleic acid binding"/>
    <property type="evidence" value="ECO:0007669"/>
    <property type="project" value="InterPro"/>
</dbReference>
<name>A0A087UHV7_STEMI</name>